<accession>A0A3D8VM11</accession>
<dbReference type="AlphaFoldDB" id="A0A3D8VM11"/>
<comment type="caution">
    <text evidence="1">The sequence shown here is derived from an EMBL/GenBank/DDBJ whole genome shotgun (WGS) entry which is preliminary data.</text>
</comment>
<gene>
    <name evidence="1" type="ORF">DXT76_13720</name>
</gene>
<evidence type="ECO:0000313" key="2">
    <source>
        <dbReference type="Proteomes" id="UP000257032"/>
    </source>
</evidence>
<reference evidence="1 2" key="1">
    <citation type="submission" date="2018-08" db="EMBL/GenBank/DDBJ databases">
        <title>Genome sequence of strict halophilic Halobacillus trueperi SS1 isolated from Lunsu, a salty water body of North West Himalayas.</title>
        <authorList>
            <person name="Gupta S."/>
            <person name="Sharma P."/>
            <person name="Dev K."/>
            <person name="Baumler D."/>
            <person name="Sourirajan A."/>
        </authorList>
    </citation>
    <scope>NUCLEOTIDE SEQUENCE [LARGE SCALE GENOMIC DNA]</scope>
    <source>
        <strain evidence="1 2">SS1</strain>
    </source>
</reference>
<sequence length="145" mass="16306">MALDAERVVNGSFGELWENGEWQDNINSTTANVEISKNALNLSGRRWQSHKVVSLNGTGTASGYKVTSKMVQQNRWAEGERGVPVKTELISKLDDPEAFGHERIRLKNVKWDQITLANWTAGQEVEEETPFTFEGFELLDPIEAN</sequence>
<protein>
    <submittedName>
        <fullName evidence="1">Phage portal protein</fullName>
    </submittedName>
</protein>
<dbReference type="InterPro" id="IPR038628">
    <property type="entry name" value="XkdM-like_sf"/>
</dbReference>
<evidence type="ECO:0000313" key="1">
    <source>
        <dbReference type="EMBL" id="RDY70323.1"/>
    </source>
</evidence>
<dbReference type="InterPro" id="IPR018989">
    <property type="entry name" value="DUF2001"/>
</dbReference>
<dbReference type="Pfam" id="PF09393">
    <property type="entry name" value="DUF2001"/>
    <property type="match status" value="1"/>
</dbReference>
<name>A0A3D8VM11_9BACI</name>
<proteinExistence type="predicted"/>
<dbReference type="SUPFAM" id="SSF69279">
    <property type="entry name" value="Phage tail proteins"/>
    <property type="match status" value="1"/>
</dbReference>
<dbReference type="Gene3D" id="2.30.110.40">
    <property type="entry name" value="Phage tail tube protein"/>
    <property type="match status" value="1"/>
</dbReference>
<dbReference type="RefSeq" id="WP_115894498.1">
    <property type="nucleotide sequence ID" value="NZ_QTLC01000048.1"/>
</dbReference>
<organism evidence="1 2">
    <name type="scientific">Halobacillus trueperi</name>
    <dbReference type="NCBI Taxonomy" id="156205"/>
    <lineage>
        <taxon>Bacteria</taxon>
        <taxon>Bacillati</taxon>
        <taxon>Bacillota</taxon>
        <taxon>Bacilli</taxon>
        <taxon>Bacillales</taxon>
        <taxon>Bacillaceae</taxon>
        <taxon>Halobacillus</taxon>
    </lineage>
</organism>
<dbReference type="Proteomes" id="UP000257032">
    <property type="component" value="Unassembled WGS sequence"/>
</dbReference>
<dbReference type="EMBL" id="QTLC01000048">
    <property type="protein sequence ID" value="RDY70323.1"/>
    <property type="molecule type" value="Genomic_DNA"/>
</dbReference>